<dbReference type="GO" id="GO:0001729">
    <property type="term" value="F:ceramide kinase activity"/>
    <property type="evidence" value="ECO:0007669"/>
    <property type="project" value="TreeGrafter"/>
</dbReference>
<dbReference type="InterPro" id="IPR017438">
    <property type="entry name" value="ATP-NAD_kinase_N"/>
</dbReference>
<feature type="domain" description="DAGKc" evidence="1">
    <location>
        <begin position="112"/>
        <end position="260"/>
    </location>
</feature>
<accession>A0AAJ6QNK1</accession>
<dbReference type="PANTHER" id="PTHR12358">
    <property type="entry name" value="SPHINGOSINE KINASE"/>
    <property type="match status" value="1"/>
</dbReference>
<dbReference type="InterPro" id="IPR050187">
    <property type="entry name" value="Lipid_Phosphate_FormReg"/>
</dbReference>
<keyword evidence="3" id="KW-0418">Kinase</keyword>
<gene>
    <name evidence="3" type="primary">LOC100901099</name>
</gene>
<dbReference type="InterPro" id="IPR045363">
    <property type="entry name" value="CERK_C"/>
</dbReference>
<sequence>MFADIFIEFKRLLAAKICNCPFPSDSRSSMNVFQLINKDPASRCSHCQNSLQGTKPVKADRISSTGDCVARIYYATQSGPALRLKTTQISFKDRSDRDTFVQMTASELQPLNRPKKLLVFINPFGGKKKARSIYYKKASPVFQVCGIQCTVVITTHPGHSKEYVLEKDVSSYDGAVCVGGDGMANELINGLMQLAQRNLKGSVIASSPPTASLPVGVIPAGSTDALVCTTTGTNCAVTSALHIAIGSRINIDLGSIHSGGRLVRYFAGFLSYGFFGDNIQTAEKYRWMGPLRYTWTGWQTFLKNQSYSGQLRVKVVDDSHERHQMPVCLEGCERCATTPSKPPNMQGSRETVYEGKMLSVSCALIANRCSKSRAGFSPKAHLGDGLMDLCVVQECSRLNFLQFLAAIGNSFRQDPFDFSFVRSYRSLSFEFVPIGDRKQNSVWHCDGEVLHNCTEITVKCHNQLLTLFASGVQSPELSSSLSRTSSVSSEVHGIQSQRKTLEKTYSDSQICTKVICGM</sequence>
<dbReference type="PANTHER" id="PTHR12358:SF111">
    <property type="entry name" value="CERAMIDE KINASE, ISOFORM A"/>
    <property type="match status" value="1"/>
</dbReference>
<reference evidence="3" key="1">
    <citation type="submission" date="2025-08" db="UniProtKB">
        <authorList>
            <consortium name="RefSeq"/>
        </authorList>
    </citation>
    <scope>IDENTIFICATION</scope>
</reference>
<dbReference type="KEGG" id="goe:100901099"/>
<organism evidence="2 3">
    <name type="scientific">Galendromus occidentalis</name>
    <name type="common">western predatory mite</name>
    <dbReference type="NCBI Taxonomy" id="34638"/>
    <lineage>
        <taxon>Eukaryota</taxon>
        <taxon>Metazoa</taxon>
        <taxon>Ecdysozoa</taxon>
        <taxon>Arthropoda</taxon>
        <taxon>Chelicerata</taxon>
        <taxon>Arachnida</taxon>
        <taxon>Acari</taxon>
        <taxon>Parasitiformes</taxon>
        <taxon>Mesostigmata</taxon>
        <taxon>Gamasina</taxon>
        <taxon>Phytoseioidea</taxon>
        <taxon>Phytoseiidae</taxon>
        <taxon>Typhlodrominae</taxon>
        <taxon>Galendromus</taxon>
    </lineage>
</organism>
<dbReference type="GO" id="GO:0006672">
    <property type="term" value="P:ceramide metabolic process"/>
    <property type="evidence" value="ECO:0007669"/>
    <property type="project" value="TreeGrafter"/>
</dbReference>
<dbReference type="InterPro" id="IPR001206">
    <property type="entry name" value="Diacylglycerol_kinase_cat_dom"/>
</dbReference>
<dbReference type="Pfam" id="PF19280">
    <property type="entry name" value="CERK_C"/>
    <property type="match status" value="1"/>
</dbReference>
<keyword evidence="2" id="KW-1185">Reference proteome</keyword>
<protein>
    <submittedName>
        <fullName evidence="3">Ceramide kinase</fullName>
    </submittedName>
</protein>
<dbReference type="SMART" id="SM00046">
    <property type="entry name" value="DAGKc"/>
    <property type="match status" value="1"/>
</dbReference>
<dbReference type="InterPro" id="IPR016064">
    <property type="entry name" value="NAD/diacylglycerol_kinase_sf"/>
</dbReference>
<dbReference type="Pfam" id="PF00781">
    <property type="entry name" value="DAGK_cat"/>
    <property type="match status" value="1"/>
</dbReference>
<dbReference type="Gene3D" id="3.40.50.10330">
    <property type="entry name" value="Probable inorganic polyphosphate/atp-NAD kinase, domain 1"/>
    <property type="match status" value="1"/>
</dbReference>
<dbReference type="GO" id="GO:0016020">
    <property type="term" value="C:membrane"/>
    <property type="evidence" value="ECO:0007669"/>
    <property type="project" value="GOC"/>
</dbReference>
<dbReference type="SUPFAM" id="SSF111331">
    <property type="entry name" value="NAD kinase/diacylglycerol kinase-like"/>
    <property type="match status" value="1"/>
</dbReference>
<evidence type="ECO:0000313" key="2">
    <source>
        <dbReference type="Proteomes" id="UP000694867"/>
    </source>
</evidence>
<proteinExistence type="predicted"/>
<evidence type="ECO:0000313" key="3">
    <source>
        <dbReference type="RefSeq" id="XP_003738602.1"/>
    </source>
</evidence>
<dbReference type="PROSITE" id="PS50146">
    <property type="entry name" value="DAGK"/>
    <property type="match status" value="1"/>
</dbReference>
<dbReference type="Gene3D" id="2.60.200.40">
    <property type="match status" value="1"/>
</dbReference>
<evidence type="ECO:0000259" key="1">
    <source>
        <dbReference type="PROSITE" id="PS50146"/>
    </source>
</evidence>
<dbReference type="Proteomes" id="UP000694867">
    <property type="component" value="Unplaced"/>
</dbReference>
<dbReference type="GeneID" id="100901099"/>
<name>A0AAJ6QNK1_9ACAR</name>
<dbReference type="RefSeq" id="XP_003738602.1">
    <property type="nucleotide sequence ID" value="XM_003738554.2"/>
</dbReference>
<dbReference type="AlphaFoldDB" id="A0AAJ6QNK1"/>
<keyword evidence="3" id="KW-0808">Transferase</keyword>